<dbReference type="GO" id="GO:0016020">
    <property type="term" value="C:membrane"/>
    <property type="evidence" value="ECO:0007669"/>
    <property type="project" value="UniProtKB-SubCell"/>
</dbReference>
<feature type="domain" description="Cation efflux protein cytoplasmic" evidence="9">
    <location>
        <begin position="232"/>
        <end position="307"/>
    </location>
</feature>
<keyword evidence="11" id="KW-1185">Reference proteome</keyword>
<dbReference type="Gene3D" id="1.20.1510.10">
    <property type="entry name" value="Cation efflux protein transmembrane domain"/>
    <property type="match status" value="1"/>
</dbReference>
<gene>
    <name evidence="10" type="ORF">KK062_06095</name>
</gene>
<sequence length="312" mass="33861">MHRVFFFIILRPNNYGVAHQLPNSHKGLRSTVIGIIVSTALALIKGIGGILGNSYALIADAIESSTDILTSTMLWLGLKWSSRPADEDHPYGHGKMEALVALGVSIAMAVAAVVIAVKSIQNMITPHKTPEPYTLIILVVVIATKELLYRFVLKTGTEIKSDAVKADAFHHRSDAITSAAAFIGILIGIVGGEGYEVADDYAALFASAIIMINAYLILRPAIGELLDEALDPAVNTEVMRLAGSVPQVVLVEKCHIRKMGIFKHADLHIWVDKALTVEEGHAISHRVKDHIQLTLPEFTDVMIHIEPAGHHD</sequence>
<feature type="transmembrane region" description="Helical" evidence="7">
    <location>
        <begin position="32"/>
        <end position="51"/>
    </location>
</feature>
<dbReference type="Pfam" id="PF16916">
    <property type="entry name" value="ZT_dimer"/>
    <property type="match status" value="1"/>
</dbReference>
<feature type="transmembrane region" description="Helical" evidence="7">
    <location>
        <begin position="99"/>
        <end position="120"/>
    </location>
</feature>
<dbReference type="PANTHER" id="PTHR43840">
    <property type="entry name" value="MITOCHONDRIAL METAL TRANSPORTER 1-RELATED"/>
    <property type="match status" value="1"/>
</dbReference>
<proteinExistence type="inferred from homology"/>
<evidence type="ECO:0000256" key="7">
    <source>
        <dbReference type="SAM" id="Phobius"/>
    </source>
</evidence>
<evidence type="ECO:0000259" key="8">
    <source>
        <dbReference type="Pfam" id="PF01545"/>
    </source>
</evidence>
<dbReference type="InterPro" id="IPR002524">
    <property type="entry name" value="Cation_efflux"/>
</dbReference>
<feature type="transmembrane region" description="Helical" evidence="7">
    <location>
        <begin position="174"/>
        <end position="195"/>
    </location>
</feature>
<dbReference type="InterPro" id="IPR050291">
    <property type="entry name" value="CDF_Transporter"/>
</dbReference>
<name>A0AAP2DV40_9BACT</name>
<dbReference type="GO" id="GO:0008324">
    <property type="term" value="F:monoatomic cation transmembrane transporter activity"/>
    <property type="evidence" value="ECO:0007669"/>
    <property type="project" value="InterPro"/>
</dbReference>
<feature type="transmembrane region" description="Helical" evidence="7">
    <location>
        <begin position="132"/>
        <end position="153"/>
    </location>
</feature>
<dbReference type="SUPFAM" id="SSF160240">
    <property type="entry name" value="Cation efflux protein cytoplasmic domain-like"/>
    <property type="match status" value="1"/>
</dbReference>
<dbReference type="Gene3D" id="3.30.70.1350">
    <property type="entry name" value="Cation efflux protein, cytoplasmic domain"/>
    <property type="match status" value="1"/>
</dbReference>
<evidence type="ECO:0000256" key="3">
    <source>
        <dbReference type="ARBA" id="ARBA00022448"/>
    </source>
</evidence>
<feature type="domain" description="Cation efflux protein transmembrane" evidence="8">
    <location>
        <begin position="32"/>
        <end position="226"/>
    </location>
</feature>
<comment type="caution">
    <text evidence="10">The sequence shown here is derived from an EMBL/GenBank/DDBJ whole genome shotgun (WGS) entry which is preliminary data.</text>
</comment>
<dbReference type="InterPro" id="IPR027469">
    <property type="entry name" value="Cation_efflux_TMD_sf"/>
</dbReference>
<feature type="transmembrane region" description="Helical" evidence="7">
    <location>
        <begin position="201"/>
        <end position="218"/>
    </location>
</feature>
<reference evidence="10 11" key="1">
    <citation type="submission" date="2021-05" db="EMBL/GenBank/DDBJ databases">
        <title>A Polyphasic approach of four new species of the genus Ohtaekwangia: Ohtaekwangia histidinii sp. nov., Ohtaekwangia cretensis sp. nov., Ohtaekwangia indiensis sp. nov., Ohtaekwangia reichenbachii sp. nov. from diverse environment.</title>
        <authorList>
            <person name="Octaviana S."/>
        </authorList>
    </citation>
    <scope>NUCLEOTIDE SEQUENCE [LARGE SCALE GENOMIC DNA]</scope>
    <source>
        <strain evidence="10 11">PWU5</strain>
    </source>
</reference>
<keyword evidence="3" id="KW-0813">Transport</keyword>
<dbReference type="EMBL" id="JAHESE010000003">
    <property type="protein sequence ID" value="MBT1707781.1"/>
    <property type="molecule type" value="Genomic_DNA"/>
</dbReference>
<dbReference type="PANTHER" id="PTHR43840:SF15">
    <property type="entry name" value="MITOCHONDRIAL METAL TRANSPORTER 1-RELATED"/>
    <property type="match status" value="1"/>
</dbReference>
<evidence type="ECO:0000256" key="4">
    <source>
        <dbReference type="ARBA" id="ARBA00022692"/>
    </source>
</evidence>
<protein>
    <submittedName>
        <fullName evidence="10">Cation diffusion facilitator family transporter</fullName>
    </submittedName>
</protein>
<evidence type="ECO:0000259" key="9">
    <source>
        <dbReference type="Pfam" id="PF16916"/>
    </source>
</evidence>
<dbReference type="InterPro" id="IPR036837">
    <property type="entry name" value="Cation_efflux_CTD_sf"/>
</dbReference>
<evidence type="ECO:0000313" key="11">
    <source>
        <dbReference type="Proteomes" id="UP001319080"/>
    </source>
</evidence>
<comment type="similarity">
    <text evidence="2">Belongs to the cation diffusion facilitator (CDF) transporter (TC 2.A.4) family.</text>
</comment>
<dbReference type="InterPro" id="IPR027470">
    <property type="entry name" value="Cation_efflux_CTD"/>
</dbReference>
<dbReference type="InterPro" id="IPR058533">
    <property type="entry name" value="Cation_efflux_TM"/>
</dbReference>
<keyword evidence="6 7" id="KW-0472">Membrane</keyword>
<comment type="subcellular location">
    <subcellularLocation>
        <location evidence="1">Membrane</location>
        <topology evidence="1">Multi-pass membrane protein</topology>
    </subcellularLocation>
</comment>
<dbReference type="SUPFAM" id="SSF161111">
    <property type="entry name" value="Cation efflux protein transmembrane domain-like"/>
    <property type="match status" value="1"/>
</dbReference>
<evidence type="ECO:0000256" key="2">
    <source>
        <dbReference type="ARBA" id="ARBA00008114"/>
    </source>
</evidence>
<dbReference type="FunFam" id="1.20.1510.10:FF:000006">
    <property type="entry name" value="Divalent cation efflux transporter"/>
    <property type="match status" value="1"/>
</dbReference>
<dbReference type="Pfam" id="PF01545">
    <property type="entry name" value="Cation_efflux"/>
    <property type="match status" value="1"/>
</dbReference>
<dbReference type="AlphaFoldDB" id="A0AAP2DV40"/>
<organism evidence="10 11">
    <name type="scientific">Dawidia cretensis</name>
    <dbReference type="NCBI Taxonomy" id="2782350"/>
    <lineage>
        <taxon>Bacteria</taxon>
        <taxon>Pseudomonadati</taxon>
        <taxon>Bacteroidota</taxon>
        <taxon>Cytophagia</taxon>
        <taxon>Cytophagales</taxon>
        <taxon>Chryseotaleaceae</taxon>
        <taxon>Dawidia</taxon>
    </lineage>
</organism>
<evidence type="ECO:0000256" key="5">
    <source>
        <dbReference type="ARBA" id="ARBA00022989"/>
    </source>
</evidence>
<keyword evidence="4 7" id="KW-0812">Transmembrane</keyword>
<dbReference type="Proteomes" id="UP001319080">
    <property type="component" value="Unassembled WGS sequence"/>
</dbReference>
<dbReference type="NCBIfam" id="TIGR01297">
    <property type="entry name" value="CDF"/>
    <property type="match status" value="1"/>
</dbReference>
<evidence type="ECO:0000313" key="10">
    <source>
        <dbReference type="EMBL" id="MBT1707781.1"/>
    </source>
</evidence>
<evidence type="ECO:0000256" key="1">
    <source>
        <dbReference type="ARBA" id="ARBA00004141"/>
    </source>
</evidence>
<keyword evidence="5 7" id="KW-1133">Transmembrane helix</keyword>
<accession>A0AAP2DV40</accession>
<evidence type="ECO:0000256" key="6">
    <source>
        <dbReference type="ARBA" id="ARBA00023136"/>
    </source>
</evidence>